<organism evidence="1 2">
    <name type="scientific">Naganishia friedmannii</name>
    <dbReference type="NCBI Taxonomy" id="89922"/>
    <lineage>
        <taxon>Eukaryota</taxon>
        <taxon>Fungi</taxon>
        <taxon>Dikarya</taxon>
        <taxon>Basidiomycota</taxon>
        <taxon>Agaricomycotina</taxon>
        <taxon>Tremellomycetes</taxon>
        <taxon>Filobasidiales</taxon>
        <taxon>Filobasidiaceae</taxon>
        <taxon>Naganishia</taxon>
    </lineage>
</organism>
<dbReference type="Proteomes" id="UP001227268">
    <property type="component" value="Unassembled WGS sequence"/>
</dbReference>
<comment type="caution">
    <text evidence="1">The sequence shown here is derived from an EMBL/GenBank/DDBJ whole genome shotgun (WGS) entry which is preliminary data.</text>
</comment>
<name>A0ACC2W7G6_9TREE</name>
<keyword evidence="2" id="KW-1185">Reference proteome</keyword>
<reference evidence="1" key="1">
    <citation type="submission" date="2023-04" db="EMBL/GenBank/DDBJ databases">
        <title>Draft Genome sequencing of Naganishia species isolated from polar environments using Oxford Nanopore Technology.</title>
        <authorList>
            <person name="Leo P."/>
            <person name="Venkateswaran K."/>
        </authorList>
    </citation>
    <scope>NUCLEOTIDE SEQUENCE</scope>
    <source>
        <strain evidence="1">MNA-CCFEE 5423</strain>
    </source>
</reference>
<accession>A0ACC2W7G6</accession>
<protein>
    <submittedName>
        <fullName evidence="1">Uncharacterized protein</fullName>
    </submittedName>
</protein>
<dbReference type="EMBL" id="JASBWT010000002">
    <property type="protein sequence ID" value="KAJ9107694.1"/>
    <property type="molecule type" value="Genomic_DNA"/>
</dbReference>
<sequence>MRNMPRKGAKVQVSGVSDTVCFKIHKTRCGESPSGPSTATNETPLLDVPRSTLSSIKKKELFGVTRSLESLNYPPEPEDTSMFDDPLKAEEVKPLRRQDYVSLAKSQELRRILALPRPEDPPYARPTTHIRSILSGLAAITDLRAREQYLAQCLGLEEELHRVRGGMQGNKKNHQQQSSSSGRGGRGGAQRGGTRATTTAPSQDFYLPGFTASSEPPPKTDPQDQRHRQRSTKPAAKQGNASMFIGVEEREAMRVFAEVVRQALEGNAEAPGERGAKRKMEWDA</sequence>
<gene>
    <name evidence="1" type="ORF">QFC21_001154</name>
</gene>
<proteinExistence type="predicted"/>
<evidence type="ECO:0000313" key="2">
    <source>
        <dbReference type="Proteomes" id="UP001227268"/>
    </source>
</evidence>
<evidence type="ECO:0000313" key="1">
    <source>
        <dbReference type="EMBL" id="KAJ9107694.1"/>
    </source>
</evidence>